<keyword evidence="3" id="KW-1185">Reference proteome</keyword>
<dbReference type="InterPro" id="IPR043519">
    <property type="entry name" value="NT_sf"/>
</dbReference>
<dbReference type="RefSeq" id="WP_251100428.1">
    <property type="nucleotide sequence ID" value="NZ_JAMQBH010000042.1"/>
</dbReference>
<reference evidence="2 3" key="1">
    <citation type="submission" date="2022-06" db="EMBL/GenBank/DDBJ databases">
        <title>Whole genome sequence of Streptomyces griseoincarnatus RB7AG.</title>
        <authorList>
            <person name="Ray L."/>
            <person name="Behera S."/>
            <person name="Panda A.N."/>
        </authorList>
    </citation>
    <scope>NUCLEOTIDE SEQUENCE [LARGE SCALE GENOMIC DNA]</scope>
    <source>
        <strain evidence="2 3">RB7AG</strain>
    </source>
</reference>
<accession>A0ABT0W3Q8</accession>
<evidence type="ECO:0000313" key="3">
    <source>
        <dbReference type="Proteomes" id="UP001523263"/>
    </source>
</evidence>
<dbReference type="InterPro" id="IPR002934">
    <property type="entry name" value="Polymerase_NTP_transf_dom"/>
</dbReference>
<name>A0ABT0W3Q8_STRGI</name>
<comment type="caution">
    <text evidence="2">The sequence shown here is derived from an EMBL/GenBank/DDBJ whole genome shotgun (WGS) entry which is preliminary data.</text>
</comment>
<dbReference type="Proteomes" id="UP001523263">
    <property type="component" value="Unassembled WGS sequence"/>
</dbReference>
<evidence type="ECO:0000259" key="1">
    <source>
        <dbReference type="Pfam" id="PF01909"/>
    </source>
</evidence>
<protein>
    <submittedName>
        <fullName evidence="2">Nucleotidyltransferase domain-containing protein</fullName>
    </submittedName>
</protein>
<evidence type="ECO:0000313" key="2">
    <source>
        <dbReference type="EMBL" id="MCM2518222.1"/>
    </source>
</evidence>
<gene>
    <name evidence="2" type="ORF">NC658_34195</name>
</gene>
<proteinExistence type="predicted"/>
<dbReference type="Pfam" id="PF01909">
    <property type="entry name" value="NTP_transf_2"/>
    <property type="match status" value="1"/>
</dbReference>
<dbReference type="SUPFAM" id="SSF81301">
    <property type="entry name" value="Nucleotidyltransferase"/>
    <property type="match status" value="1"/>
</dbReference>
<feature type="domain" description="Polymerase nucleotidyl transferase" evidence="1">
    <location>
        <begin position="22"/>
        <end position="58"/>
    </location>
</feature>
<sequence length="305" mass="33687">MSTTPWLQERLKVAEQAVGTLAEEFFGADVWLVGALAEGLAHRQSDVDLLLVTPEPVVAPGSRLLCGIRVDVRAETGQTVNEWRRLFDAFAVTREDIATFRTVRERLGDLTLLRTARPLTHVCDEANPCEILLPEQRATYQRWALVDRCEAAASLSEDLLGLAQAGLYPHADLVWDQLARVVAQAEAVAAGAPLLGEKWLPSLLSKEDADRFRPVPALPKPRWLSAAAHSPFFASVQARLADALLALWPTSAEPEPVDEAGLGGFGWLPQRYSDGWFLRRGDVRVPLTDGQMRAWQRSAARRART</sequence>
<dbReference type="EMBL" id="JAMQBH010000042">
    <property type="protein sequence ID" value="MCM2518222.1"/>
    <property type="molecule type" value="Genomic_DNA"/>
</dbReference>
<organism evidence="2 3">
    <name type="scientific">Streptomyces griseoincarnatus</name>
    <dbReference type="NCBI Taxonomy" id="29305"/>
    <lineage>
        <taxon>Bacteria</taxon>
        <taxon>Bacillati</taxon>
        <taxon>Actinomycetota</taxon>
        <taxon>Actinomycetes</taxon>
        <taxon>Kitasatosporales</taxon>
        <taxon>Streptomycetaceae</taxon>
        <taxon>Streptomyces</taxon>
        <taxon>Streptomyces griseoincarnatus group</taxon>
    </lineage>
</organism>